<evidence type="ECO:0000256" key="4">
    <source>
        <dbReference type="ARBA" id="ARBA00023014"/>
    </source>
</evidence>
<dbReference type="KEGG" id="pfer:IRI77_33010"/>
<gene>
    <name evidence="6" type="ORF">IRI77_33010</name>
</gene>
<dbReference type="SUPFAM" id="SSF54862">
    <property type="entry name" value="4Fe-4S ferredoxins"/>
    <property type="match status" value="1"/>
</dbReference>
<dbReference type="GO" id="GO:0051539">
    <property type="term" value="F:4 iron, 4 sulfur cluster binding"/>
    <property type="evidence" value="ECO:0007669"/>
    <property type="project" value="UniProtKB-KW"/>
</dbReference>
<name>A0A7S7NPR6_PALFE</name>
<keyword evidence="7" id="KW-1185">Reference proteome</keyword>
<evidence type="ECO:0000259" key="5">
    <source>
        <dbReference type="PROSITE" id="PS51379"/>
    </source>
</evidence>
<keyword evidence="1" id="KW-0004">4Fe-4S</keyword>
<dbReference type="InterPro" id="IPR050572">
    <property type="entry name" value="Fe-S_Ferredoxin"/>
</dbReference>
<dbReference type="PANTHER" id="PTHR43687:SF1">
    <property type="entry name" value="FERREDOXIN III"/>
    <property type="match status" value="1"/>
</dbReference>
<evidence type="ECO:0000313" key="6">
    <source>
        <dbReference type="EMBL" id="QOY87522.1"/>
    </source>
</evidence>
<evidence type="ECO:0000256" key="1">
    <source>
        <dbReference type="ARBA" id="ARBA00022485"/>
    </source>
</evidence>
<keyword evidence="2" id="KW-0479">Metal-binding</keyword>
<dbReference type="PROSITE" id="PS00198">
    <property type="entry name" value="4FE4S_FER_1"/>
    <property type="match status" value="1"/>
</dbReference>
<dbReference type="GO" id="GO:0046872">
    <property type="term" value="F:metal ion binding"/>
    <property type="evidence" value="ECO:0007669"/>
    <property type="project" value="UniProtKB-KW"/>
</dbReference>
<feature type="domain" description="4Fe-4S ferredoxin-type" evidence="5">
    <location>
        <begin position="49"/>
        <end position="80"/>
    </location>
</feature>
<organism evidence="6 7">
    <name type="scientific">Paludibaculum fermentans</name>
    <dbReference type="NCBI Taxonomy" id="1473598"/>
    <lineage>
        <taxon>Bacteria</taxon>
        <taxon>Pseudomonadati</taxon>
        <taxon>Acidobacteriota</taxon>
        <taxon>Terriglobia</taxon>
        <taxon>Bryobacterales</taxon>
        <taxon>Bryobacteraceae</taxon>
        <taxon>Paludibaculum</taxon>
    </lineage>
</organism>
<keyword evidence="3" id="KW-0408">Iron</keyword>
<accession>A0A7S7NPR6</accession>
<sequence length="82" mass="8876">MPACTIEETIDIKGYVEIDTEECKGCGLCVAACVQKVLSLSPQLNRYGYHPATNEDQPCNGCGLCFYACPEPGAIRVFKAID</sequence>
<reference evidence="6 7" key="1">
    <citation type="submission" date="2020-10" db="EMBL/GenBank/DDBJ databases">
        <title>Complete genome sequence of Paludibaculum fermentans P105T, a facultatively anaerobic acidobacterium capable of dissimilatory Fe(III) reduction.</title>
        <authorList>
            <person name="Dedysh S.N."/>
            <person name="Beletsky A.V."/>
            <person name="Kulichevskaya I.S."/>
            <person name="Mardanov A.V."/>
            <person name="Ravin N.V."/>
        </authorList>
    </citation>
    <scope>NUCLEOTIDE SEQUENCE [LARGE SCALE GENOMIC DNA]</scope>
    <source>
        <strain evidence="6 7">P105</strain>
    </source>
</reference>
<dbReference type="InterPro" id="IPR017900">
    <property type="entry name" value="4Fe4S_Fe_S_CS"/>
</dbReference>
<feature type="domain" description="4Fe-4S ferredoxin-type" evidence="5">
    <location>
        <begin position="14"/>
        <end position="43"/>
    </location>
</feature>
<dbReference type="Gene3D" id="3.30.70.20">
    <property type="match status" value="1"/>
</dbReference>
<dbReference type="AlphaFoldDB" id="A0A7S7NPR6"/>
<dbReference type="Proteomes" id="UP000593892">
    <property type="component" value="Chromosome"/>
</dbReference>
<evidence type="ECO:0000256" key="2">
    <source>
        <dbReference type="ARBA" id="ARBA00022723"/>
    </source>
</evidence>
<dbReference type="InterPro" id="IPR017896">
    <property type="entry name" value="4Fe4S_Fe-S-bd"/>
</dbReference>
<dbReference type="RefSeq" id="WP_194449189.1">
    <property type="nucleotide sequence ID" value="NZ_CP063849.1"/>
</dbReference>
<evidence type="ECO:0000256" key="3">
    <source>
        <dbReference type="ARBA" id="ARBA00023004"/>
    </source>
</evidence>
<evidence type="ECO:0000313" key="7">
    <source>
        <dbReference type="Proteomes" id="UP000593892"/>
    </source>
</evidence>
<dbReference type="PROSITE" id="PS51379">
    <property type="entry name" value="4FE4S_FER_2"/>
    <property type="match status" value="2"/>
</dbReference>
<protein>
    <submittedName>
        <fullName evidence="6">4Fe-4S dicluster domain-containing protein</fullName>
    </submittedName>
</protein>
<dbReference type="Pfam" id="PF12838">
    <property type="entry name" value="Fer4_7"/>
    <property type="match status" value="1"/>
</dbReference>
<dbReference type="PANTHER" id="PTHR43687">
    <property type="entry name" value="ADENYLYLSULFATE REDUCTASE, BETA SUBUNIT"/>
    <property type="match status" value="1"/>
</dbReference>
<dbReference type="EMBL" id="CP063849">
    <property type="protein sequence ID" value="QOY87522.1"/>
    <property type="molecule type" value="Genomic_DNA"/>
</dbReference>
<keyword evidence="4" id="KW-0411">Iron-sulfur</keyword>
<proteinExistence type="predicted"/>